<dbReference type="SUPFAM" id="SSF55469">
    <property type="entry name" value="FMN-dependent nitroreductase-like"/>
    <property type="match status" value="2"/>
</dbReference>
<dbReference type="InterPro" id="IPR000415">
    <property type="entry name" value="Nitroreductase-like"/>
</dbReference>
<dbReference type="AlphaFoldDB" id="A0A117I8Q9"/>
<dbReference type="Gene3D" id="3.40.109.10">
    <property type="entry name" value="NADH Oxidase"/>
    <property type="match status" value="1"/>
</dbReference>
<keyword evidence="2" id="KW-1185">Reference proteome</keyword>
<dbReference type="GO" id="GO:0016491">
    <property type="term" value="F:oxidoreductase activity"/>
    <property type="evidence" value="ECO:0007669"/>
    <property type="project" value="InterPro"/>
</dbReference>
<dbReference type="InterPro" id="IPR050627">
    <property type="entry name" value="Nitroreductase/BluB"/>
</dbReference>
<evidence type="ECO:0000313" key="2">
    <source>
        <dbReference type="Proteomes" id="UP000069443"/>
    </source>
</evidence>
<dbReference type="Proteomes" id="UP000069443">
    <property type="component" value="Unassembled WGS sequence"/>
</dbReference>
<dbReference type="NCBIfam" id="NF047509">
    <property type="entry name" value="Rv3131_FMN_oxido"/>
    <property type="match status" value="1"/>
</dbReference>
<dbReference type="PANTHER" id="PTHR23026:SF123">
    <property type="entry name" value="NAD(P)H NITROREDUCTASE RV3131-RELATED"/>
    <property type="match status" value="1"/>
</dbReference>
<dbReference type="RefSeq" id="WP_062655031.1">
    <property type="nucleotide sequence ID" value="NZ_BCSY01000020.1"/>
</dbReference>
<accession>A0A117I8Q9</accession>
<sequence>MPQTTVGTDVLKEAVHLACRAPSIHNSQPWRWVAESGTLELHLDASRLVRSDSSGRQALISCGAVLDHLQVAMAAAGWTSFVDRYPNPNDHRHLASIDFAPLEYVTEGHHLRAQAIGRRRTDRLPFAAPTNADAIATALRQAVADAAILDVLGDDARPALVRAAAGTEAARLYDSAYHAELDWWTSSLDPTTGIPHSALVSAAERDRVELGRRFPVTHHQEQRREVPQDRSLIVVLSAYDDTRQDVLRCGEALSAALLTATMDGYATCTLTHLTEVPAGSDIVSSLTGHPLPEVLIRVGTAPADDQAPSPTPRRPLAEVLIVNR</sequence>
<organism evidence="1 2">
    <name type="scientific">Mycolicibacterium canariasense</name>
    <name type="common">Mycobacterium canariasense</name>
    <dbReference type="NCBI Taxonomy" id="228230"/>
    <lineage>
        <taxon>Bacteria</taxon>
        <taxon>Bacillati</taxon>
        <taxon>Actinomycetota</taxon>
        <taxon>Actinomycetes</taxon>
        <taxon>Mycobacteriales</taxon>
        <taxon>Mycobacteriaceae</taxon>
        <taxon>Mycolicibacterium</taxon>
    </lineage>
</organism>
<name>A0A117I8Q9_MYCCR</name>
<dbReference type="STRING" id="228230.RMCC_0551"/>
<proteinExistence type="predicted"/>
<dbReference type="OrthoDB" id="8156917at2"/>
<dbReference type="PANTHER" id="PTHR23026">
    <property type="entry name" value="NADPH NITROREDUCTASE"/>
    <property type="match status" value="1"/>
</dbReference>
<protein>
    <recommendedName>
        <fullName evidence="3">NAD(P)H nitroreductase</fullName>
    </recommendedName>
</protein>
<evidence type="ECO:0008006" key="3">
    <source>
        <dbReference type="Google" id="ProtNLM"/>
    </source>
</evidence>
<dbReference type="EMBL" id="BCSY01000020">
    <property type="protein sequence ID" value="GAS93585.1"/>
    <property type="molecule type" value="Genomic_DNA"/>
</dbReference>
<reference evidence="2" key="1">
    <citation type="journal article" date="2016" name="Genome Announc.">
        <title>Draft Genome Sequences of Five Rapidly Growing Mycobacterium Species, M. thermoresistibile, M. fortuitum subsp. acetamidolyticum, M. canariasense, M. brisbanense, and M. novocastrense.</title>
        <authorList>
            <person name="Katahira K."/>
            <person name="Ogura Y."/>
            <person name="Gotoh Y."/>
            <person name="Hayashi T."/>
        </authorList>
    </citation>
    <scope>NUCLEOTIDE SEQUENCE [LARGE SCALE GENOMIC DNA]</scope>
    <source>
        <strain evidence="2">JCM15298</strain>
    </source>
</reference>
<evidence type="ECO:0000313" key="1">
    <source>
        <dbReference type="EMBL" id="GAS93585.1"/>
    </source>
</evidence>
<reference evidence="2" key="2">
    <citation type="submission" date="2016-02" db="EMBL/GenBank/DDBJ databases">
        <title>Draft genome sequence of five rapidly growing Mycobacterium species.</title>
        <authorList>
            <person name="Katahira K."/>
            <person name="Gotou Y."/>
            <person name="Iida K."/>
            <person name="Ogura Y."/>
            <person name="Hayashi T."/>
        </authorList>
    </citation>
    <scope>NUCLEOTIDE SEQUENCE [LARGE SCALE GENOMIC DNA]</scope>
    <source>
        <strain evidence="2">JCM15298</strain>
    </source>
</reference>
<comment type="caution">
    <text evidence="1">The sequence shown here is derived from an EMBL/GenBank/DDBJ whole genome shotgun (WGS) entry which is preliminary data.</text>
</comment>
<gene>
    <name evidence="1" type="ORF">RMCC_0551</name>
</gene>